<dbReference type="Proteomes" id="UP000326924">
    <property type="component" value="Unassembled WGS sequence"/>
</dbReference>
<protein>
    <submittedName>
        <fullName evidence="2">Uncharacterized protein</fullName>
    </submittedName>
</protein>
<dbReference type="EMBL" id="VXIS01000076">
    <property type="protein sequence ID" value="KAA8907680.1"/>
    <property type="molecule type" value="Genomic_DNA"/>
</dbReference>
<evidence type="ECO:0000256" key="1">
    <source>
        <dbReference type="SAM" id="MobiDB-lite"/>
    </source>
</evidence>
<organism evidence="2 3">
    <name type="scientific">Sphaerosporella brunnea</name>
    <dbReference type="NCBI Taxonomy" id="1250544"/>
    <lineage>
        <taxon>Eukaryota</taxon>
        <taxon>Fungi</taxon>
        <taxon>Dikarya</taxon>
        <taxon>Ascomycota</taxon>
        <taxon>Pezizomycotina</taxon>
        <taxon>Pezizomycetes</taxon>
        <taxon>Pezizales</taxon>
        <taxon>Pyronemataceae</taxon>
        <taxon>Sphaerosporella</taxon>
    </lineage>
</organism>
<comment type="caution">
    <text evidence="2">The sequence shown here is derived from an EMBL/GenBank/DDBJ whole genome shotgun (WGS) entry which is preliminary data.</text>
</comment>
<evidence type="ECO:0000313" key="3">
    <source>
        <dbReference type="Proteomes" id="UP000326924"/>
    </source>
</evidence>
<feature type="region of interest" description="Disordered" evidence="1">
    <location>
        <begin position="123"/>
        <end position="145"/>
    </location>
</feature>
<reference evidence="2 3" key="1">
    <citation type="submission" date="2019-09" db="EMBL/GenBank/DDBJ databases">
        <title>Draft genome of the ectomycorrhizal ascomycete Sphaerosporella brunnea.</title>
        <authorList>
            <consortium name="DOE Joint Genome Institute"/>
            <person name="Benucci G.M."/>
            <person name="Marozzi G."/>
            <person name="Antonielli L."/>
            <person name="Sanchez S."/>
            <person name="Marco P."/>
            <person name="Wang X."/>
            <person name="Falini L.B."/>
            <person name="Barry K."/>
            <person name="Haridas S."/>
            <person name="Lipzen A."/>
            <person name="Labutti K."/>
            <person name="Grigoriev I.V."/>
            <person name="Murat C."/>
            <person name="Martin F."/>
            <person name="Albertini E."/>
            <person name="Donnini D."/>
            <person name="Bonito G."/>
        </authorList>
    </citation>
    <scope>NUCLEOTIDE SEQUENCE [LARGE SCALE GENOMIC DNA]</scope>
    <source>
        <strain evidence="2 3">Sb_GMNB300</strain>
    </source>
</reference>
<proteinExistence type="predicted"/>
<keyword evidence="3" id="KW-1185">Reference proteome</keyword>
<dbReference type="InParanoid" id="A0A5J5EY66"/>
<accession>A0A5J5EY66</accession>
<gene>
    <name evidence="2" type="ORF">FN846DRAFT_889759</name>
</gene>
<evidence type="ECO:0000313" key="2">
    <source>
        <dbReference type="EMBL" id="KAA8907680.1"/>
    </source>
</evidence>
<sequence length="277" mass="30056">MQSDPALQAALHTYSVAVQRYKMLAELLPGTLRPSVLRRFQHRQKRWAIERRSAEVKKVIARMERQLAGLQPQVAPQLATPIVPIAPQDGLVEVNVASTAAEVMRFNSGQPRRPTVITHHARSVAPESMEAKGQGKPASFDDFTTGTKSSVVGPLKTGDSPDNAALFVFNSPPDSTLFRPASDPKNYMSHDGSEVPSTTPNIIEYEFSAAQEIDAVVRVGVVSPDAAIRMTRVVDRLKADGASPAVWKTVYTSFLQCIQEGATFPDTDSGLMSNGSN</sequence>
<name>A0A5J5EY66_9PEZI</name>
<dbReference type="AlphaFoldDB" id="A0A5J5EY66"/>